<evidence type="ECO:0000313" key="3">
    <source>
        <dbReference type="Proteomes" id="UP001437256"/>
    </source>
</evidence>
<organism evidence="2 3">
    <name type="scientific">Marasmius tenuissimus</name>
    <dbReference type="NCBI Taxonomy" id="585030"/>
    <lineage>
        <taxon>Eukaryota</taxon>
        <taxon>Fungi</taxon>
        <taxon>Dikarya</taxon>
        <taxon>Basidiomycota</taxon>
        <taxon>Agaricomycotina</taxon>
        <taxon>Agaricomycetes</taxon>
        <taxon>Agaricomycetidae</taxon>
        <taxon>Agaricales</taxon>
        <taxon>Marasmiineae</taxon>
        <taxon>Marasmiaceae</taxon>
        <taxon>Marasmius</taxon>
    </lineage>
</organism>
<comment type="similarity">
    <text evidence="1">Belongs to the TTI2 family.</text>
</comment>
<comment type="caution">
    <text evidence="2">The sequence shown here is derived from an EMBL/GenBank/DDBJ whole genome shotgun (WGS) entry which is preliminary data.</text>
</comment>
<dbReference type="InterPro" id="IPR016024">
    <property type="entry name" value="ARM-type_fold"/>
</dbReference>
<dbReference type="PANTHER" id="PTHR32226">
    <property type="entry name" value="TELO2-INTERACTING PROTEIN 2"/>
    <property type="match status" value="1"/>
</dbReference>
<evidence type="ECO:0000256" key="1">
    <source>
        <dbReference type="ARBA" id="ARBA00034736"/>
    </source>
</evidence>
<evidence type="ECO:0000313" key="2">
    <source>
        <dbReference type="EMBL" id="KAL0064759.1"/>
    </source>
</evidence>
<reference evidence="2 3" key="1">
    <citation type="submission" date="2024-05" db="EMBL/GenBank/DDBJ databases">
        <title>A draft genome resource for the thread blight pathogen Marasmius tenuissimus strain MS-2.</title>
        <authorList>
            <person name="Yulfo-Soto G.E."/>
            <person name="Baruah I.K."/>
            <person name="Amoako-Attah I."/>
            <person name="Bukari Y."/>
            <person name="Meinhardt L.W."/>
            <person name="Bailey B.A."/>
            <person name="Cohen S.P."/>
        </authorList>
    </citation>
    <scope>NUCLEOTIDE SEQUENCE [LARGE SCALE GENOMIC DNA]</scope>
    <source>
        <strain evidence="2 3">MS-2</strain>
    </source>
</reference>
<gene>
    <name evidence="2" type="ORF">AAF712_008306</name>
</gene>
<dbReference type="Proteomes" id="UP001437256">
    <property type="component" value="Unassembled WGS sequence"/>
</dbReference>
<keyword evidence="3" id="KW-1185">Reference proteome</keyword>
<dbReference type="InterPro" id="IPR018870">
    <property type="entry name" value="Tti2"/>
</dbReference>
<sequence length="439" mass="48794">MTDNPPATQFSKFTQALKIPAEFASHHEDITDASVIARLNAWKEDMTRSLEELKIMVQQGQSTRFSAAERAQIIVATAPFELEHAWTTEKARLQAAGILQDVYESDVAVLMEVLSQHVKPIFKTNPHPLLNMSTGKKLLRPAGGPMASQDFFETQTWKDDPAAPELVSWCVRHIKAQDYSRLWHLVIPPIMIMLDDYQVLYKLKGVLIVSELLARAPQEILRKTGIDGLILKALNNCFGHFDHAESPRLIRLAISASLSTILLTTTEGSASRFDLLCTLLGEGVIGTIWLYAPRKPAVITASVEALPPLIRGLGAGAARYLKALAPQLVHPLCLLRLGTPSVRLQINSLTALETLIETCASRMRHWTGTIMDGVARCWVTTVEKKSEIDDSEREELMMRLRAVCGVLARACPSVVEGEFRRLLQTDRVFDSLLCEEKAP</sequence>
<dbReference type="EMBL" id="JBBXMP010000057">
    <property type="protein sequence ID" value="KAL0064759.1"/>
    <property type="molecule type" value="Genomic_DNA"/>
</dbReference>
<dbReference type="SUPFAM" id="SSF48371">
    <property type="entry name" value="ARM repeat"/>
    <property type="match status" value="1"/>
</dbReference>
<accession>A0ABR2ZUE9</accession>
<dbReference type="PANTHER" id="PTHR32226:SF2">
    <property type="entry name" value="TELO2-INTERACTING PROTEIN 2"/>
    <property type="match status" value="1"/>
</dbReference>
<protein>
    <submittedName>
        <fullName evidence="2">Uncharacterized protein</fullName>
    </submittedName>
</protein>
<proteinExistence type="inferred from homology"/>
<dbReference type="Pfam" id="PF10521">
    <property type="entry name" value="Tti2"/>
    <property type="match status" value="1"/>
</dbReference>
<name>A0ABR2ZUE9_9AGAR</name>